<keyword evidence="4" id="KW-0805">Transcription regulation</keyword>
<gene>
    <name evidence="10" type="ORF">WR25_00856</name>
</gene>
<keyword evidence="7" id="KW-0539">Nucleus</keyword>
<dbReference type="InterPro" id="IPR009057">
    <property type="entry name" value="Homeodomain-like_sf"/>
</dbReference>
<evidence type="ECO:0000313" key="10">
    <source>
        <dbReference type="EMBL" id="PAV81445.1"/>
    </source>
</evidence>
<name>A0A2A2L5T0_9BILA</name>
<protein>
    <recommendedName>
        <fullName evidence="9">Paired domain-containing protein</fullName>
    </recommendedName>
</protein>
<evidence type="ECO:0000256" key="2">
    <source>
        <dbReference type="ARBA" id="ARBA00022473"/>
    </source>
</evidence>
<keyword evidence="3" id="KW-0563">Paired box</keyword>
<evidence type="ECO:0000256" key="1">
    <source>
        <dbReference type="ARBA" id="ARBA00004123"/>
    </source>
</evidence>
<dbReference type="EMBL" id="LIAE01007172">
    <property type="protein sequence ID" value="PAV81445.1"/>
    <property type="molecule type" value="Genomic_DNA"/>
</dbReference>
<evidence type="ECO:0000259" key="9">
    <source>
        <dbReference type="PROSITE" id="PS51057"/>
    </source>
</evidence>
<keyword evidence="6" id="KW-0804">Transcription</keyword>
<comment type="caution">
    <text evidence="10">The sequence shown here is derived from an EMBL/GenBank/DDBJ whole genome shotgun (WGS) entry which is preliminary data.</text>
</comment>
<dbReference type="SMART" id="SM00351">
    <property type="entry name" value="PAX"/>
    <property type="match status" value="1"/>
</dbReference>
<keyword evidence="2" id="KW-0217">Developmental protein</keyword>
<dbReference type="Pfam" id="PF00292">
    <property type="entry name" value="PAX"/>
    <property type="match status" value="1"/>
</dbReference>
<dbReference type="InterPro" id="IPR001523">
    <property type="entry name" value="Paired_dom"/>
</dbReference>
<evidence type="ECO:0000256" key="4">
    <source>
        <dbReference type="ARBA" id="ARBA00023015"/>
    </source>
</evidence>
<dbReference type="PANTHER" id="PTHR45636">
    <property type="entry name" value="PAIRED BOX PROTEIN PAX-6-RELATED-RELATED"/>
    <property type="match status" value="1"/>
</dbReference>
<organism evidence="10 11">
    <name type="scientific">Diploscapter pachys</name>
    <dbReference type="NCBI Taxonomy" id="2018661"/>
    <lineage>
        <taxon>Eukaryota</taxon>
        <taxon>Metazoa</taxon>
        <taxon>Ecdysozoa</taxon>
        <taxon>Nematoda</taxon>
        <taxon>Chromadorea</taxon>
        <taxon>Rhabditida</taxon>
        <taxon>Rhabditina</taxon>
        <taxon>Rhabditomorpha</taxon>
        <taxon>Rhabditoidea</taxon>
        <taxon>Rhabditidae</taxon>
        <taxon>Diploscapter</taxon>
    </lineage>
</organism>
<dbReference type="AlphaFoldDB" id="A0A2A2L5T0"/>
<accession>A0A2A2L5T0</accession>
<feature type="region of interest" description="Disordered" evidence="8">
    <location>
        <begin position="120"/>
        <end position="148"/>
    </location>
</feature>
<dbReference type="PRINTS" id="PR00027">
    <property type="entry name" value="PAIREDBOX"/>
</dbReference>
<dbReference type="SUPFAM" id="SSF46689">
    <property type="entry name" value="Homeodomain-like"/>
    <property type="match status" value="1"/>
</dbReference>
<dbReference type="GO" id="GO:0000978">
    <property type="term" value="F:RNA polymerase II cis-regulatory region sequence-specific DNA binding"/>
    <property type="evidence" value="ECO:0007669"/>
    <property type="project" value="TreeGrafter"/>
</dbReference>
<evidence type="ECO:0000313" key="11">
    <source>
        <dbReference type="Proteomes" id="UP000218231"/>
    </source>
</evidence>
<keyword evidence="5" id="KW-0238">DNA-binding</keyword>
<evidence type="ECO:0000256" key="6">
    <source>
        <dbReference type="ARBA" id="ARBA00023163"/>
    </source>
</evidence>
<dbReference type="STRING" id="2018661.A0A2A2L5T0"/>
<dbReference type="InterPro" id="IPR036388">
    <property type="entry name" value="WH-like_DNA-bd_sf"/>
</dbReference>
<dbReference type="GO" id="GO:0005634">
    <property type="term" value="C:nucleus"/>
    <property type="evidence" value="ECO:0007669"/>
    <property type="project" value="UniProtKB-SubCell"/>
</dbReference>
<feature type="compositionally biased region" description="Polar residues" evidence="8">
    <location>
        <begin position="130"/>
        <end position="148"/>
    </location>
</feature>
<dbReference type="PANTHER" id="PTHR45636:SF27">
    <property type="entry name" value="PAIRED DOMAIN-CONTAINING PROTEIN"/>
    <property type="match status" value="1"/>
</dbReference>
<evidence type="ECO:0000256" key="3">
    <source>
        <dbReference type="ARBA" id="ARBA00022724"/>
    </source>
</evidence>
<reference evidence="10 11" key="1">
    <citation type="journal article" date="2017" name="Curr. Biol.">
        <title>Genome architecture and evolution of a unichromosomal asexual nematode.</title>
        <authorList>
            <person name="Fradin H."/>
            <person name="Zegar C."/>
            <person name="Gutwein M."/>
            <person name="Lucas J."/>
            <person name="Kovtun M."/>
            <person name="Corcoran D."/>
            <person name="Baugh L.R."/>
            <person name="Kiontke K."/>
            <person name="Gunsalus K."/>
            <person name="Fitch D.H."/>
            <person name="Piano F."/>
        </authorList>
    </citation>
    <scope>NUCLEOTIDE SEQUENCE [LARGE SCALE GENOMIC DNA]</scope>
    <source>
        <strain evidence="10">PF1309</strain>
    </source>
</reference>
<feature type="compositionally biased region" description="Basic and acidic residues" evidence="8">
    <location>
        <begin position="32"/>
        <end position="46"/>
    </location>
</feature>
<proteinExistence type="predicted"/>
<comment type="subcellular location">
    <subcellularLocation>
        <location evidence="1">Nucleus</location>
    </subcellularLocation>
</comment>
<keyword evidence="11" id="KW-1185">Reference proteome</keyword>
<dbReference type="Gene3D" id="1.10.10.10">
    <property type="entry name" value="Winged helix-like DNA-binding domain superfamily/Winged helix DNA-binding domain"/>
    <property type="match status" value="1"/>
</dbReference>
<dbReference type="OrthoDB" id="3225452at2759"/>
<feature type="compositionally biased region" description="Low complexity" evidence="8">
    <location>
        <begin position="18"/>
        <end position="31"/>
    </location>
</feature>
<dbReference type="InterPro" id="IPR043565">
    <property type="entry name" value="PAX_fam"/>
</dbReference>
<evidence type="ECO:0000256" key="8">
    <source>
        <dbReference type="SAM" id="MobiDB-lite"/>
    </source>
</evidence>
<dbReference type="Proteomes" id="UP000218231">
    <property type="component" value="Unassembled WGS sequence"/>
</dbReference>
<feature type="domain" description="Paired" evidence="9">
    <location>
        <begin position="48"/>
        <end position="207"/>
    </location>
</feature>
<dbReference type="GO" id="GO:0000981">
    <property type="term" value="F:DNA-binding transcription factor activity, RNA polymerase II-specific"/>
    <property type="evidence" value="ECO:0007669"/>
    <property type="project" value="TreeGrafter"/>
</dbReference>
<feature type="region of interest" description="Disordered" evidence="8">
    <location>
        <begin position="14"/>
        <end position="50"/>
    </location>
</feature>
<evidence type="ECO:0000256" key="5">
    <source>
        <dbReference type="ARBA" id="ARBA00023125"/>
    </source>
</evidence>
<evidence type="ECO:0000256" key="7">
    <source>
        <dbReference type="ARBA" id="ARBA00023242"/>
    </source>
</evidence>
<dbReference type="PROSITE" id="PS51057">
    <property type="entry name" value="PAIRED_2"/>
    <property type="match status" value="1"/>
</dbReference>
<sequence>MFNVYHDWLDVNKAPPVSSTMADSSSSSTTTDDSKSKDMRKPDDKPRKKCTVNQYGKEYSRGRALLMEDRKRIIEYHINGYKINAISKLLCISHGCVSKIVSRYRTTGIVSPGSYFKRKNAGRRKKIQPVESNQPQPSSKSEASTSQAPLMISQPKVTATMSLAAPASVSTVNIDIADPTQQSLQEVKIASDYAPNFTCIDTAHKDYIVTLPDYPINVIESQYDVHYMPQIFQNMSYDLFDDNSAIFISGYQHNEHLMPHR</sequence>